<name>A0A518IAR9_9PLAN</name>
<keyword evidence="1" id="KW-0472">Membrane</keyword>
<evidence type="ECO:0000313" key="3">
    <source>
        <dbReference type="Proteomes" id="UP000318313"/>
    </source>
</evidence>
<evidence type="ECO:0000313" key="2">
    <source>
        <dbReference type="EMBL" id="QDV50142.1"/>
    </source>
</evidence>
<reference evidence="2 3" key="1">
    <citation type="submission" date="2019-03" db="EMBL/GenBank/DDBJ databases">
        <title>Deep-cultivation of Planctomycetes and their phenomic and genomic characterization uncovers novel biology.</title>
        <authorList>
            <person name="Wiegand S."/>
            <person name="Jogler M."/>
            <person name="Boedeker C."/>
            <person name="Pinto D."/>
            <person name="Vollmers J."/>
            <person name="Rivas-Marin E."/>
            <person name="Kohn T."/>
            <person name="Peeters S.H."/>
            <person name="Heuer A."/>
            <person name="Rast P."/>
            <person name="Oberbeckmann S."/>
            <person name="Bunk B."/>
            <person name="Jeske O."/>
            <person name="Meyerdierks A."/>
            <person name="Storesund J.E."/>
            <person name="Kallscheuer N."/>
            <person name="Luecker S."/>
            <person name="Lage O.M."/>
            <person name="Pohl T."/>
            <person name="Merkel B.J."/>
            <person name="Hornburger P."/>
            <person name="Mueller R.-W."/>
            <person name="Bruemmer F."/>
            <person name="Labrenz M."/>
            <person name="Spormann A.M."/>
            <person name="Op den Camp H."/>
            <person name="Overmann J."/>
            <person name="Amann R."/>
            <person name="Jetten M.S.M."/>
            <person name="Mascher T."/>
            <person name="Medema M.H."/>
            <person name="Devos D.P."/>
            <person name="Kaster A.-K."/>
            <person name="Ovreas L."/>
            <person name="Rohde M."/>
            <person name="Galperin M.Y."/>
            <person name="Jogler C."/>
        </authorList>
    </citation>
    <scope>NUCLEOTIDE SEQUENCE [LARGE SCALE GENOMIC DNA]</scope>
    <source>
        <strain evidence="2 3">Enr17</strain>
    </source>
</reference>
<dbReference type="Proteomes" id="UP000318313">
    <property type="component" value="Chromosome"/>
</dbReference>
<feature type="transmembrane region" description="Helical" evidence="1">
    <location>
        <begin position="41"/>
        <end position="59"/>
    </location>
</feature>
<organism evidence="2 3">
    <name type="scientific">Gimesia fumaroli</name>
    <dbReference type="NCBI Taxonomy" id="2527976"/>
    <lineage>
        <taxon>Bacteria</taxon>
        <taxon>Pseudomonadati</taxon>
        <taxon>Planctomycetota</taxon>
        <taxon>Planctomycetia</taxon>
        <taxon>Planctomycetales</taxon>
        <taxon>Planctomycetaceae</taxon>
        <taxon>Gimesia</taxon>
    </lineage>
</organism>
<keyword evidence="1" id="KW-0812">Transmembrane</keyword>
<dbReference type="EMBL" id="CP037452">
    <property type="protein sequence ID" value="QDV50142.1"/>
    <property type="molecule type" value="Genomic_DNA"/>
</dbReference>
<protein>
    <submittedName>
        <fullName evidence="2">Uncharacterized protein</fullName>
    </submittedName>
</protein>
<keyword evidence="3" id="KW-1185">Reference proteome</keyword>
<proteinExistence type="predicted"/>
<dbReference type="AlphaFoldDB" id="A0A518IAR9"/>
<accession>A0A518IAR9</accession>
<evidence type="ECO:0000256" key="1">
    <source>
        <dbReference type="SAM" id="Phobius"/>
    </source>
</evidence>
<keyword evidence="1" id="KW-1133">Transmembrane helix</keyword>
<dbReference type="KEGG" id="gfm:Enr17x_21800"/>
<sequence>MRHQLHVSSKTHLTASLLGLASKNHCKRIEEMKVRLLDKKWYFSLGFLLLSCCCFITGCGQAPPQKEIRVETPIGKPGVCDNCKQKIDDVTAENLMTYNAIQHVVCNKKCANELKQKLASQ</sequence>
<gene>
    <name evidence="2" type="ORF">Enr17x_21800</name>
</gene>